<dbReference type="RefSeq" id="WP_254152362.1">
    <property type="nucleotide sequence ID" value="NZ_JAHESD010000005.1"/>
</dbReference>
<protein>
    <submittedName>
        <fullName evidence="1">General stress protein CsbD</fullName>
    </submittedName>
</protein>
<proteinExistence type="predicted"/>
<name>A0ABS5VMT9_9BACT</name>
<dbReference type="SUPFAM" id="SSF69047">
    <property type="entry name" value="Hypothetical protein YjbJ"/>
    <property type="match status" value="1"/>
</dbReference>
<comment type="caution">
    <text evidence="1">The sequence shown here is derived from an EMBL/GenBank/DDBJ whole genome shotgun (WGS) entry which is preliminary data.</text>
</comment>
<reference evidence="1 2" key="1">
    <citation type="submission" date="2021-05" db="EMBL/GenBank/DDBJ databases">
        <title>A Polyphasic approach of four new species of the genus Ohtaekwangia: Ohtaekwangia histidinii sp. nov., Ohtaekwangia cretensis sp. nov., Ohtaekwangia indiensis sp. nov., Ohtaekwangia reichenbachii sp. nov. from diverse environment.</title>
        <authorList>
            <person name="Octaviana S."/>
        </authorList>
    </citation>
    <scope>NUCLEOTIDE SEQUENCE [LARGE SCALE GENOMIC DNA]</scope>
    <source>
        <strain evidence="1 2">PWU20</strain>
    </source>
</reference>
<accession>A0ABS5VMT9</accession>
<keyword evidence="2" id="KW-1185">Reference proteome</keyword>
<evidence type="ECO:0000313" key="1">
    <source>
        <dbReference type="EMBL" id="MBT1702431.1"/>
    </source>
</evidence>
<evidence type="ECO:0000313" key="2">
    <source>
        <dbReference type="Proteomes" id="UP000772618"/>
    </source>
</evidence>
<dbReference type="Gene3D" id="1.10.1470.10">
    <property type="entry name" value="YjbJ"/>
    <property type="match status" value="1"/>
</dbReference>
<gene>
    <name evidence="1" type="ORF">KK060_04020</name>
</gene>
<organism evidence="1 2">
    <name type="scientific">Chryseosolibacter indicus</name>
    <dbReference type="NCBI Taxonomy" id="2782351"/>
    <lineage>
        <taxon>Bacteria</taxon>
        <taxon>Pseudomonadati</taxon>
        <taxon>Bacteroidota</taxon>
        <taxon>Cytophagia</taxon>
        <taxon>Cytophagales</taxon>
        <taxon>Chryseotaleaceae</taxon>
        <taxon>Chryseosolibacter</taxon>
    </lineage>
</organism>
<dbReference type="EMBL" id="JAHESD010000005">
    <property type="protein sequence ID" value="MBT1702431.1"/>
    <property type="molecule type" value="Genomic_DNA"/>
</dbReference>
<dbReference type="InterPro" id="IPR036629">
    <property type="entry name" value="YjbJ_sf"/>
</dbReference>
<sequence length="61" mass="6963">MIILDIKSRWNEVKGRLKQRYGVLSDEDLTLYLGREGDLICKLQKKLGMSKADVLKIIGEA</sequence>
<dbReference type="Proteomes" id="UP000772618">
    <property type="component" value="Unassembled WGS sequence"/>
</dbReference>